<evidence type="ECO:0000313" key="2">
    <source>
        <dbReference type="Proteomes" id="UP000319817"/>
    </source>
</evidence>
<dbReference type="Proteomes" id="UP000319817">
    <property type="component" value="Chromosome"/>
</dbReference>
<protein>
    <submittedName>
        <fullName evidence="1">Uncharacterized protein</fullName>
    </submittedName>
</protein>
<organism evidence="1 2">
    <name type="scientific">Stieleria marina</name>
    <dbReference type="NCBI Taxonomy" id="1930275"/>
    <lineage>
        <taxon>Bacteria</taxon>
        <taxon>Pseudomonadati</taxon>
        <taxon>Planctomycetota</taxon>
        <taxon>Planctomycetia</taxon>
        <taxon>Pirellulales</taxon>
        <taxon>Pirellulaceae</taxon>
        <taxon>Stieleria</taxon>
    </lineage>
</organism>
<keyword evidence="2" id="KW-1185">Reference proteome</keyword>
<gene>
    <name evidence="1" type="ORF">K239x_23470</name>
</gene>
<reference evidence="1 2" key="1">
    <citation type="submission" date="2019-02" db="EMBL/GenBank/DDBJ databases">
        <title>Deep-cultivation of Planctomycetes and their phenomic and genomic characterization uncovers novel biology.</title>
        <authorList>
            <person name="Wiegand S."/>
            <person name="Jogler M."/>
            <person name="Boedeker C."/>
            <person name="Pinto D."/>
            <person name="Vollmers J."/>
            <person name="Rivas-Marin E."/>
            <person name="Kohn T."/>
            <person name="Peeters S.H."/>
            <person name="Heuer A."/>
            <person name="Rast P."/>
            <person name="Oberbeckmann S."/>
            <person name="Bunk B."/>
            <person name="Jeske O."/>
            <person name="Meyerdierks A."/>
            <person name="Storesund J.E."/>
            <person name="Kallscheuer N."/>
            <person name="Luecker S."/>
            <person name="Lage O.M."/>
            <person name="Pohl T."/>
            <person name="Merkel B.J."/>
            <person name="Hornburger P."/>
            <person name="Mueller R.-W."/>
            <person name="Bruemmer F."/>
            <person name="Labrenz M."/>
            <person name="Spormann A.M."/>
            <person name="Op den Camp H."/>
            <person name="Overmann J."/>
            <person name="Amann R."/>
            <person name="Jetten M.S.M."/>
            <person name="Mascher T."/>
            <person name="Medema M.H."/>
            <person name="Devos D.P."/>
            <person name="Kaster A.-K."/>
            <person name="Ovreas L."/>
            <person name="Rohde M."/>
            <person name="Galperin M.Y."/>
            <person name="Jogler C."/>
        </authorList>
    </citation>
    <scope>NUCLEOTIDE SEQUENCE [LARGE SCALE GENOMIC DNA]</scope>
    <source>
        <strain evidence="1 2">K23_9</strain>
    </source>
</reference>
<proteinExistence type="predicted"/>
<dbReference type="AlphaFoldDB" id="A0A517NTE6"/>
<sequence>MTNQPSSSLVIAQQFLSLSHWESRTPLWQKCHSSLVPSSKFITRAVAVALNAGLPYEHAAKAFTGFVMVHLPLEQTT</sequence>
<name>A0A517NTE6_9BACT</name>
<accession>A0A517NTE6</accession>
<dbReference type="EMBL" id="CP036526">
    <property type="protein sequence ID" value="QDT10391.1"/>
    <property type="molecule type" value="Genomic_DNA"/>
</dbReference>
<evidence type="ECO:0000313" key="1">
    <source>
        <dbReference type="EMBL" id="QDT10391.1"/>
    </source>
</evidence>